<proteinExistence type="predicted"/>
<dbReference type="Proteomes" id="UP001345013">
    <property type="component" value="Unassembled WGS sequence"/>
</dbReference>
<keyword evidence="1" id="KW-0472">Membrane</keyword>
<keyword evidence="1" id="KW-0812">Transmembrane</keyword>
<evidence type="ECO:0000313" key="4">
    <source>
        <dbReference type="Proteomes" id="UP001345013"/>
    </source>
</evidence>
<accession>A0ABR0JTX1</accession>
<feature type="domain" description="CSC1/OSCA1-like N-terminal transmembrane" evidence="2">
    <location>
        <begin position="23"/>
        <end position="155"/>
    </location>
</feature>
<keyword evidence="1" id="KW-1133">Transmembrane helix</keyword>
<dbReference type="EMBL" id="JAVRRG010000333">
    <property type="protein sequence ID" value="KAK5072291.1"/>
    <property type="molecule type" value="Genomic_DNA"/>
</dbReference>
<gene>
    <name evidence="3" type="ORF">LTR24_010471</name>
</gene>
<keyword evidence="4" id="KW-1185">Reference proteome</keyword>
<sequence>MSLNVSAIGDGKAQVLQPHSVRALLASLVSASSILAMALVAFLLVRVSPKLAIVIRHRQHLARDAPPALLRSKALVVLRTMLQPLDCTVLDAVGIEAVMFLHYLRSLCLLFGCLAIWVTPSIACFNALAASKPASNDWLNMLSWANLSTKDARLYWLRGRD</sequence>
<feature type="transmembrane region" description="Helical" evidence="1">
    <location>
        <begin position="107"/>
        <end position="129"/>
    </location>
</feature>
<feature type="transmembrane region" description="Helical" evidence="1">
    <location>
        <begin position="23"/>
        <end position="45"/>
    </location>
</feature>
<evidence type="ECO:0000256" key="1">
    <source>
        <dbReference type="SAM" id="Phobius"/>
    </source>
</evidence>
<comment type="caution">
    <text evidence="3">The sequence shown here is derived from an EMBL/GenBank/DDBJ whole genome shotgun (WGS) entry which is preliminary data.</text>
</comment>
<protein>
    <recommendedName>
        <fullName evidence="2">CSC1/OSCA1-like N-terminal transmembrane domain-containing protein</fullName>
    </recommendedName>
</protein>
<name>A0ABR0JTX1_9EURO</name>
<dbReference type="Pfam" id="PF13967">
    <property type="entry name" value="RSN1_TM"/>
    <property type="match status" value="1"/>
</dbReference>
<evidence type="ECO:0000313" key="3">
    <source>
        <dbReference type="EMBL" id="KAK5072291.1"/>
    </source>
</evidence>
<dbReference type="InterPro" id="IPR032880">
    <property type="entry name" value="CSC1/OSCA1-like_N"/>
</dbReference>
<organism evidence="3 4">
    <name type="scientific">Lithohypha guttulata</name>
    <dbReference type="NCBI Taxonomy" id="1690604"/>
    <lineage>
        <taxon>Eukaryota</taxon>
        <taxon>Fungi</taxon>
        <taxon>Dikarya</taxon>
        <taxon>Ascomycota</taxon>
        <taxon>Pezizomycotina</taxon>
        <taxon>Eurotiomycetes</taxon>
        <taxon>Chaetothyriomycetidae</taxon>
        <taxon>Chaetothyriales</taxon>
        <taxon>Trichomeriaceae</taxon>
        <taxon>Lithohypha</taxon>
    </lineage>
</organism>
<reference evidence="3 4" key="1">
    <citation type="submission" date="2023-08" db="EMBL/GenBank/DDBJ databases">
        <title>Black Yeasts Isolated from many extreme environments.</title>
        <authorList>
            <person name="Coleine C."/>
            <person name="Stajich J.E."/>
            <person name="Selbmann L."/>
        </authorList>
    </citation>
    <scope>NUCLEOTIDE SEQUENCE [LARGE SCALE GENOMIC DNA]</scope>
    <source>
        <strain evidence="3 4">CCFEE 5885</strain>
    </source>
</reference>
<evidence type="ECO:0000259" key="2">
    <source>
        <dbReference type="Pfam" id="PF13967"/>
    </source>
</evidence>